<proteinExistence type="predicted"/>
<dbReference type="PROSITE" id="PS50102">
    <property type="entry name" value="RRM"/>
    <property type="match status" value="2"/>
</dbReference>
<accession>A0ABD3NRR2</accession>
<dbReference type="PANTHER" id="PTHR48025">
    <property type="entry name" value="OS02G0815200 PROTEIN"/>
    <property type="match status" value="1"/>
</dbReference>
<keyword evidence="5" id="KW-1185">Reference proteome</keyword>
<evidence type="ECO:0000256" key="1">
    <source>
        <dbReference type="ARBA" id="ARBA00022884"/>
    </source>
</evidence>
<gene>
    <name evidence="4" type="ORF">ACHAW5_008874</name>
</gene>
<reference evidence="4 5" key="1">
    <citation type="submission" date="2024-10" db="EMBL/GenBank/DDBJ databases">
        <title>Updated reference genomes for cyclostephanoid diatoms.</title>
        <authorList>
            <person name="Roberts W.R."/>
            <person name="Alverson A.J."/>
        </authorList>
    </citation>
    <scope>NUCLEOTIDE SEQUENCE [LARGE SCALE GENOMIC DNA]</scope>
    <source>
        <strain evidence="4 5">AJA276-08</strain>
    </source>
</reference>
<feature type="domain" description="RRM" evidence="3">
    <location>
        <begin position="174"/>
        <end position="251"/>
    </location>
</feature>
<dbReference type="Pfam" id="PF00076">
    <property type="entry name" value="RRM_1"/>
    <property type="match status" value="2"/>
</dbReference>
<dbReference type="Gene3D" id="3.30.70.330">
    <property type="match status" value="2"/>
</dbReference>
<evidence type="ECO:0000313" key="4">
    <source>
        <dbReference type="EMBL" id="KAL3778321.1"/>
    </source>
</evidence>
<name>A0ABD3NRR2_9STRA</name>
<comment type="caution">
    <text evidence="4">The sequence shown here is derived from an EMBL/GenBank/DDBJ whole genome shotgun (WGS) entry which is preliminary data.</text>
</comment>
<dbReference type="AlphaFoldDB" id="A0ABD3NRR2"/>
<dbReference type="InterPro" id="IPR012677">
    <property type="entry name" value="Nucleotide-bd_a/b_plait_sf"/>
</dbReference>
<dbReference type="EMBL" id="JALLAZ020001226">
    <property type="protein sequence ID" value="KAL3778321.1"/>
    <property type="molecule type" value="Genomic_DNA"/>
</dbReference>
<feature type="domain" description="RRM" evidence="3">
    <location>
        <begin position="56"/>
        <end position="133"/>
    </location>
</feature>
<dbReference type="PANTHER" id="PTHR48025:SF26">
    <property type="entry name" value="HETEROGENEOUS NUCLEAR RIBONUCLEOPROTEIN M-RELATED"/>
    <property type="match status" value="1"/>
</dbReference>
<dbReference type="InterPro" id="IPR050502">
    <property type="entry name" value="Euk_RNA-bind_prot"/>
</dbReference>
<dbReference type="Proteomes" id="UP001530315">
    <property type="component" value="Unassembled WGS sequence"/>
</dbReference>
<sequence>MDTTDEYQRCRPWPKNHLLRPTGWLGLDGRRLLARVPPASSGGGGGGGGDAAVAGRSVYVGNLTYEVVWQDLKDHMRAAGDVLHARVLTMHDGRSKGCGVVEYASADAASRAIAELHDSELMGRQIFVREDREESRSMVTAVGGGGGVVGGGGGERGGRGGGRDAAAAAAAAGRSVYVGNLAYEVAWQDLKDHMRAAGDVLHAKVLTMQDGRSKGCGVVEYASADAASRAIAELHDSELMGRQIFVREDRERGSNNGIVSRRTTVMDQVKRAEFYALNQR</sequence>
<dbReference type="SUPFAM" id="SSF54928">
    <property type="entry name" value="RNA-binding domain, RBD"/>
    <property type="match status" value="2"/>
</dbReference>
<dbReference type="GO" id="GO:0003723">
    <property type="term" value="F:RNA binding"/>
    <property type="evidence" value="ECO:0007669"/>
    <property type="project" value="UniProtKB-UniRule"/>
</dbReference>
<organism evidence="4 5">
    <name type="scientific">Stephanodiscus triporus</name>
    <dbReference type="NCBI Taxonomy" id="2934178"/>
    <lineage>
        <taxon>Eukaryota</taxon>
        <taxon>Sar</taxon>
        <taxon>Stramenopiles</taxon>
        <taxon>Ochrophyta</taxon>
        <taxon>Bacillariophyta</taxon>
        <taxon>Coscinodiscophyceae</taxon>
        <taxon>Thalassiosirophycidae</taxon>
        <taxon>Stephanodiscales</taxon>
        <taxon>Stephanodiscaceae</taxon>
        <taxon>Stephanodiscus</taxon>
    </lineage>
</organism>
<evidence type="ECO:0000256" key="2">
    <source>
        <dbReference type="PROSITE-ProRule" id="PRU00176"/>
    </source>
</evidence>
<dbReference type="InterPro" id="IPR035979">
    <property type="entry name" value="RBD_domain_sf"/>
</dbReference>
<dbReference type="FunFam" id="3.30.70.330:FF:000362">
    <property type="entry name" value="GBP2p Poly(A+) RNA-binding protein"/>
    <property type="match status" value="2"/>
</dbReference>
<dbReference type="InterPro" id="IPR000504">
    <property type="entry name" value="RRM_dom"/>
</dbReference>
<evidence type="ECO:0000259" key="3">
    <source>
        <dbReference type="PROSITE" id="PS50102"/>
    </source>
</evidence>
<protein>
    <recommendedName>
        <fullName evidence="3">RRM domain-containing protein</fullName>
    </recommendedName>
</protein>
<dbReference type="SMART" id="SM00360">
    <property type="entry name" value="RRM"/>
    <property type="match status" value="2"/>
</dbReference>
<evidence type="ECO:0000313" key="5">
    <source>
        <dbReference type="Proteomes" id="UP001530315"/>
    </source>
</evidence>
<keyword evidence="1 2" id="KW-0694">RNA-binding</keyword>